<dbReference type="Gene3D" id="3.30.9.10">
    <property type="entry name" value="D-Amino Acid Oxidase, subunit A, domain 2"/>
    <property type="match status" value="1"/>
</dbReference>
<evidence type="ECO:0000259" key="1">
    <source>
        <dbReference type="Pfam" id="PF01494"/>
    </source>
</evidence>
<dbReference type="GO" id="GO:0016491">
    <property type="term" value="F:oxidoreductase activity"/>
    <property type="evidence" value="ECO:0007669"/>
    <property type="project" value="UniProtKB-KW"/>
</dbReference>
<dbReference type="PRINTS" id="PR00420">
    <property type="entry name" value="RNGMNOXGNASE"/>
</dbReference>
<dbReference type="Proteomes" id="UP000321408">
    <property type="component" value="Chromosome"/>
</dbReference>
<dbReference type="Gene3D" id="3.50.50.60">
    <property type="entry name" value="FAD/NAD(P)-binding domain"/>
    <property type="match status" value="1"/>
</dbReference>
<dbReference type="GO" id="GO:0071949">
    <property type="term" value="F:FAD binding"/>
    <property type="evidence" value="ECO:0007669"/>
    <property type="project" value="InterPro"/>
</dbReference>
<dbReference type="SUPFAM" id="SSF51905">
    <property type="entry name" value="FAD/NAD(P)-binding domain"/>
    <property type="match status" value="1"/>
</dbReference>
<dbReference type="KEGG" id="psyt:DSAG12_03464"/>
<protein>
    <submittedName>
        <fullName evidence="2">FAD-dependent monooxygenase</fullName>
    </submittedName>
</protein>
<dbReference type="InterPro" id="IPR002938">
    <property type="entry name" value="FAD-bd"/>
</dbReference>
<evidence type="ECO:0000313" key="3">
    <source>
        <dbReference type="Proteomes" id="UP000321408"/>
    </source>
</evidence>
<dbReference type="InterPro" id="IPR050407">
    <property type="entry name" value="Geranylgeranyl_reductase"/>
</dbReference>
<organism evidence="2 3">
    <name type="scientific">Promethearchaeum syntrophicum</name>
    <dbReference type="NCBI Taxonomy" id="2594042"/>
    <lineage>
        <taxon>Archaea</taxon>
        <taxon>Promethearchaeati</taxon>
        <taxon>Promethearchaeota</taxon>
        <taxon>Promethearchaeia</taxon>
        <taxon>Promethearchaeales</taxon>
        <taxon>Promethearchaeaceae</taxon>
        <taxon>Promethearchaeum</taxon>
    </lineage>
</organism>
<keyword evidence="2" id="KW-0503">Monooxygenase</keyword>
<dbReference type="InterPro" id="IPR036188">
    <property type="entry name" value="FAD/NAD-bd_sf"/>
</dbReference>
<dbReference type="OrthoDB" id="46008at2157"/>
<name>A0A5B9DG30_9ARCH</name>
<dbReference type="RefSeq" id="WP_147664516.1">
    <property type="nucleotide sequence ID" value="NZ_CP042905.2"/>
</dbReference>
<feature type="domain" description="FAD-binding" evidence="1">
    <location>
        <begin position="11"/>
        <end position="184"/>
    </location>
</feature>
<dbReference type="EMBL" id="CP042905">
    <property type="protein sequence ID" value="QEE17627.1"/>
    <property type="molecule type" value="Genomic_DNA"/>
</dbReference>
<dbReference type="Pfam" id="PF01494">
    <property type="entry name" value="FAD_binding_3"/>
    <property type="match status" value="1"/>
</dbReference>
<dbReference type="GeneID" id="41331435"/>
<reference evidence="2 3" key="1">
    <citation type="journal article" date="2020" name="Nature">
        <title>Isolation of an archaeon at the prokaryote-eukaryote interface.</title>
        <authorList>
            <person name="Imachi H."/>
            <person name="Nobu M.K."/>
            <person name="Nakahara N."/>
            <person name="Morono Y."/>
            <person name="Ogawara M."/>
            <person name="Takaki Y."/>
            <person name="Takano Y."/>
            <person name="Uematsu K."/>
            <person name="Ikuta T."/>
            <person name="Ito M."/>
            <person name="Matsui Y."/>
            <person name="Miyazaki M."/>
            <person name="Murata K."/>
            <person name="Saito Y."/>
            <person name="Sakai S."/>
            <person name="Song C."/>
            <person name="Tasumi E."/>
            <person name="Yamanaka Y."/>
            <person name="Yamaguchi T."/>
            <person name="Kamagata Y."/>
            <person name="Tamaki H."/>
            <person name="Takai K."/>
        </authorList>
    </citation>
    <scope>NUCLEOTIDE SEQUENCE [LARGE SCALE GENOMIC DNA]</scope>
    <source>
        <strain evidence="2 3">MK-D1</strain>
    </source>
</reference>
<accession>A0A5B9DG30</accession>
<proteinExistence type="predicted"/>
<evidence type="ECO:0000313" key="2">
    <source>
        <dbReference type="EMBL" id="QEE17627.1"/>
    </source>
</evidence>
<dbReference type="AlphaFoldDB" id="A0A5B9DG30"/>
<dbReference type="PANTHER" id="PTHR42685:SF21">
    <property type="entry name" value="DEHYDROGENASE (FLAVOPROTEIN)-LIKE PROTEIN"/>
    <property type="match status" value="1"/>
</dbReference>
<dbReference type="PANTHER" id="PTHR42685">
    <property type="entry name" value="GERANYLGERANYL DIPHOSPHATE REDUCTASE"/>
    <property type="match status" value="1"/>
</dbReference>
<reference evidence="2 3" key="2">
    <citation type="journal article" date="2024" name="Int. J. Syst. Evol. Microbiol.">
        <title>Promethearchaeum syntrophicum gen. nov., sp. nov., an anaerobic, obligately syntrophic archaeon, the first isolate of the lineage 'Asgard' archaea, and proposal of the new archaeal phylum Promethearchaeota phyl. nov. and kingdom Promethearchaeati regn. nov.</title>
        <authorList>
            <person name="Imachi H."/>
            <person name="Nobu M.K."/>
            <person name="Kato S."/>
            <person name="Takaki Y."/>
            <person name="Miyazaki M."/>
            <person name="Miyata M."/>
            <person name="Ogawara M."/>
            <person name="Saito Y."/>
            <person name="Sakai S."/>
            <person name="Tahara Y.O."/>
            <person name="Takano Y."/>
            <person name="Tasumi E."/>
            <person name="Uematsu K."/>
            <person name="Yoshimura T."/>
            <person name="Itoh T."/>
            <person name="Ohkuma M."/>
            <person name="Takai K."/>
        </authorList>
    </citation>
    <scope>NUCLEOTIDE SEQUENCE [LARGE SCALE GENOMIC DNA]</scope>
    <source>
        <strain evidence="2 3">MK-D1</strain>
    </source>
</reference>
<keyword evidence="3" id="KW-1185">Reference proteome</keyword>
<gene>
    <name evidence="2" type="ORF">DSAG12_03464</name>
</gene>
<keyword evidence="2" id="KW-0560">Oxidoreductase</keyword>
<sequence length="403" mass="45746">MMRQNFNVDFEIDVCIIGGSIAGNYLACLLAEQNVKCCIIEEHEILGLPFQCAGIISQKILNLATFPKSIILNRVKTAKIVAPNNQSIELSGNENPVIIDRIKFDKFFGKKAQKMGVKYYLGEKYLSHWSTTKNKIFIKTSKHGIVAKIIVGADGPFSKVAKRYGIKNTMIPAVQARVKFNYNLDKTAMYFNQRWKELFGYIVPEGENEICRIGLATFDHPNNAFTSFLKKIGADPSQIISRQGGALPFGYPKTFTFKNAVLLGDSACMVKGTTGGGIVMLISAAKILAPAISKSLKKNDFSKLFFRKNYEKLVKRSIGAELRLHFLIRIILMELKSEDFNQIFCMYLNSRDLQEIVENYADMDFPLKLVRKLLFNREFIRFALGLTIRNWYILPKIIKILLF</sequence>